<sequence>MWKIENAEELSNLIDALKSEQKIDLEQIEFSFLKQVKIKVQGDPLRYNGNINYAICKGICEFQNEIWRAYAEFKTGKPHISLLTQEEKDALEITFTVNEGCTEIIANLTNMFNAMRKLFKEVTNGMTGGQKVFTCTAFVLGIGGAIVGSKWLDNQRDIELAAIHATENQAKQKSESEVLKQAFITIQTVANESSNSRFKQSIQTIEEHSEKAYSEVARAVSDAEKVTISQGNSTEIKLEQPQLQKIVNDLNAQEKATTQPDTLDLYIDGVKRQEGKITIFARTLQGETFSANIDADMLGDDGVNNIIDRIKDINTIKLGGMIKRRAGKIEQASFSSIVTEE</sequence>
<protein>
    <submittedName>
        <fullName evidence="1">Uncharacterized protein</fullName>
    </submittedName>
</protein>
<name>A0A379B5M1_9PAST</name>
<reference evidence="1 2" key="1">
    <citation type="submission" date="2018-06" db="EMBL/GenBank/DDBJ databases">
        <authorList>
            <consortium name="Pathogen Informatics"/>
            <person name="Doyle S."/>
        </authorList>
    </citation>
    <scope>NUCLEOTIDE SEQUENCE [LARGE SCALE GENOMIC DNA]</scope>
    <source>
        <strain evidence="1 2">NCTC10699</strain>
    </source>
</reference>
<dbReference type="EMBL" id="UGSS01000002">
    <property type="protein sequence ID" value="SUB33360.1"/>
    <property type="molecule type" value="Genomic_DNA"/>
</dbReference>
<dbReference type="OrthoDB" id="6636474at2"/>
<proteinExistence type="predicted"/>
<dbReference type="AlphaFoldDB" id="A0A379B5M1"/>
<keyword evidence="2" id="KW-1185">Reference proteome</keyword>
<accession>A0A379B5M1</accession>
<evidence type="ECO:0000313" key="1">
    <source>
        <dbReference type="EMBL" id="SUB33360.1"/>
    </source>
</evidence>
<evidence type="ECO:0000313" key="2">
    <source>
        <dbReference type="Proteomes" id="UP000254280"/>
    </source>
</evidence>
<gene>
    <name evidence="1" type="ORF">NCTC10699_00975</name>
</gene>
<organism evidence="1 2">
    <name type="scientific">[Pasteurella] mairii</name>
    <dbReference type="NCBI Taxonomy" id="757"/>
    <lineage>
        <taxon>Bacteria</taxon>
        <taxon>Pseudomonadati</taxon>
        <taxon>Pseudomonadota</taxon>
        <taxon>Gammaproteobacteria</taxon>
        <taxon>Pasteurellales</taxon>
        <taxon>Pasteurellaceae</taxon>
    </lineage>
</organism>
<dbReference type="Proteomes" id="UP000254280">
    <property type="component" value="Unassembled WGS sequence"/>
</dbReference>